<reference evidence="6" key="1">
    <citation type="submission" date="2022-10" db="EMBL/GenBank/DDBJ databases">
        <title>Candidatus Kirkpatrella diaphorinas gen. nov., sp. nov., an uncultured endosymbiont identified in a population of Diaphorina citri from Hawaii.</title>
        <authorList>
            <person name="Henry E.M."/>
            <person name="Carlson C.R."/>
            <person name="Kuo Y.-W."/>
        </authorList>
    </citation>
    <scope>NUCLEOTIDE SEQUENCE</scope>
    <source>
        <strain evidence="6">CADCRV1</strain>
    </source>
</reference>
<dbReference type="EMBL" id="CP107052">
    <property type="protein sequence ID" value="UYH51006.1"/>
    <property type="molecule type" value="Genomic_DNA"/>
</dbReference>
<proteinExistence type="inferred from homology"/>
<keyword evidence="7" id="KW-1185">Reference proteome</keyword>
<dbReference type="RefSeq" id="WP_319806599.1">
    <property type="nucleotide sequence ID" value="NZ_CP107052.1"/>
</dbReference>
<evidence type="ECO:0000256" key="3">
    <source>
        <dbReference type="ARBA" id="ARBA00023295"/>
    </source>
</evidence>
<dbReference type="InterPro" id="IPR049166">
    <property type="entry name" value="GH39_cat"/>
</dbReference>
<evidence type="ECO:0000313" key="7">
    <source>
        <dbReference type="Proteomes" id="UP001163831"/>
    </source>
</evidence>
<evidence type="ECO:0000256" key="2">
    <source>
        <dbReference type="ARBA" id="ARBA00022801"/>
    </source>
</evidence>
<evidence type="ECO:0000256" key="4">
    <source>
        <dbReference type="SAM" id="MobiDB-lite"/>
    </source>
</evidence>
<dbReference type="Pfam" id="PF01229">
    <property type="entry name" value="Glyco_hydro_39"/>
    <property type="match status" value="1"/>
</dbReference>
<keyword evidence="2 6" id="KW-0378">Hydrolase</keyword>
<dbReference type="Proteomes" id="UP001163831">
    <property type="component" value="Chromosome"/>
</dbReference>
<dbReference type="PANTHER" id="PTHR12631:SF10">
    <property type="entry name" value="BETA-XYLOSIDASE-LIKE PROTEIN-RELATED"/>
    <property type="match status" value="1"/>
</dbReference>
<evidence type="ECO:0000313" key="6">
    <source>
        <dbReference type="EMBL" id="UYH51006.1"/>
    </source>
</evidence>
<dbReference type="SUPFAM" id="SSF51445">
    <property type="entry name" value="(Trans)glycosidases"/>
    <property type="match status" value="1"/>
</dbReference>
<dbReference type="PANTHER" id="PTHR12631">
    <property type="entry name" value="ALPHA-L-IDURONIDASE"/>
    <property type="match status" value="1"/>
</dbReference>
<name>A0ABY6GIY0_9PROT</name>
<feature type="region of interest" description="Disordered" evidence="4">
    <location>
        <begin position="578"/>
        <end position="612"/>
    </location>
</feature>
<organism evidence="6 7">
    <name type="scientific">Candidatus Kirkpatrickella diaphorinae</name>
    <dbReference type="NCBI Taxonomy" id="2984322"/>
    <lineage>
        <taxon>Bacteria</taxon>
        <taxon>Pseudomonadati</taxon>
        <taxon>Pseudomonadota</taxon>
        <taxon>Alphaproteobacteria</taxon>
        <taxon>Acetobacterales</taxon>
        <taxon>Acetobacteraceae</taxon>
        <taxon>Candidatus Kirkpatrickella</taxon>
    </lineage>
</organism>
<feature type="compositionally biased region" description="Low complexity" evidence="4">
    <location>
        <begin position="580"/>
        <end position="605"/>
    </location>
</feature>
<dbReference type="InterPro" id="IPR051923">
    <property type="entry name" value="Glycosyl_Hydrolase_39"/>
</dbReference>
<feature type="domain" description="Glycosyl hydrolases family 39 N-terminal catalytic" evidence="5">
    <location>
        <begin position="174"/>
        <end position="281"/>
    </location>
</feature>
<evidence type="ECO:0000259" key="5">
    <source>
        <dbReference type="Pfam" id="PF01229"/>
    </source>
</evidence>
<dbReference type="Gene3D" id="3.20.20.80">
    <property type="entry name" value="Glycosidases"/>
    <property type="match status" value="1"/>
</dbReference>
<protein>
    <submittedName>
        <fullName evidence="6">Glycoside hydrolase family 39</fullName>
    </submittedName>
</protein>
<gene>
    <name evidence="6" type="ORF">N5W20_07895</name>
</gene>
<keyword evidence="3" id="KW-0326">Glycosidase</keyword>
<evidence type="ECO:0000256" key="1">
    <source>
        <dbReference type="ARBA" id="ARBA00008875"/>
    </source>
</evidence>
<dbReference type="InterPro" id="IPR017853">
    <property type="entry name" value="GH"/>
</dbReference>
<dbReference type="GO" id="GO:0016787">
    <property type="term" value="F:hydrolase activity"/>
    <property type="evidence" value="ECO:0007669"/>
    <property type="project" value="UniProtKB-KW"/>
</dbReference>
<accession>A0ABY6GIY0</accession>
<comment type="similarity">
    <text evidence="1">Belongs to the glycosyl hydrolase 39 family.</text>
</comment>
<sequence>MLSININYDSQDTNKGNNGQLKDVAGVNGSPVSVMPGFPDLEDQFNQMGITHIRLHDIYGVGDLDNGAIPGIGGNNDQMIPNVPANEVSRARNFIASFSNARTIYPNAAIGMSQGNYDLAFSNSNYEITDDYIRRIMNNNASVNPQGINREVLFRIGRTIDGGPDLPANFDIYVTLVATLVQRYSAQLNMSGIPRKVAYWEIWNEPDLPFFWNSSDPSRYYDFYSKIAWKIKEIDPSAKVGGAGVAAGYNPGSAYLDGLLSFCRSNNAPLDFLSWHYYANTTSDPQNIIDIGNNIQNSLQRYGFGNAESICTEWNSSPQASVNVFTKVQSAQNASYIASSLIYMQSTKVDRAYYYRGDALTFGLFNDEPNPVDRRYKSFCTYAAQAFAMFNQLKQTPNLLVTSDTFTTGVSVLAGKSGNVVKILVANYRTDRSLSQPNVPPSNGRLYQQHYVDSGREIAQMTDDWTVQHYFGGKNPATLQNNDVVNRQPLARQIPNNAELTPRSRNYSQSSGGVTLNISNLSRNIVSLETRRLTEGADLSGILPPIIQNVSFTKNGSTCVITDPGAIESSVTLYTLSLGNTPTNPNNPNNPVNPNNPNNPNDPVNPGGGSTGTRLKFTVTGINTFFETIYFPWEQIPSSFYVQQGGRYDLVFHVDGANIQSFNGATPGAPFTAVAHAWGGPGTRQMAMWVEFTQSGNLRSMLQNNPAGLDMYFGGSYRQRYTIEMQLEYRSYWQR</sequence>